<organism evidence="4 5">
    <name type="scientific">Lactuca saligna</name>
    <name type="common">Willowleaf lettuce</name>
    <dbReference type="NCBI Taxonomy" id="75948"/>
    <lineage>
        <taxon>Eukaryota</taxon>
        <taxon>Viridiplantae</taxon>
        <taxon>Streptophyta</taxon>
        <taxon>Embryophyta</taxon>
        <taxon>Tracheophyta</taxon>
        <taxon>Spermatophyta</taxon>
        <taxon>Magnoliopsida</taxon>
        <taxon>eudicotyledons</taxon>
        <taxon>Gunneridae</taxon>
        <taxon>Pentapetalae</taxon>
        <taxon>asterids</taxon>
        <taxon>campanulids</taxon>
        <taxon>Asterales</taxon>
        <taxon>Asteraceae</taxon>
        <taxon>Cichorioideae</taxon>
        <taxon>Cichorieae</taxon>
        <taxon>Lactucinae</taxon>
        <taxon>Lactuca</taxon>
    </lineage>
</organism>
<dbReference type="EMBL" id="OX465082">
    <property type="protein sequence ID" value="CAI9290560.1"/>
    <property type="molecule type" value="Genomic_DNA"/>
</dbReference>
<keyword evidence="2" id="KW-0238">DNA-binding</keyword>
<evidence type="ECO:0000256" key="2">
    <source>
        <dbReference type="ARBA" id="ARBA00023125"/>
    </source>
</evidence>
<dbReference type="InterPro" id="IPR044277">
    <property type="entry name" value="GIP1"/>
</dbReference>
<dbReference type="GO" id="GO:0000977">
    <property type="term" value="F:RNA polymerase II transcription regulatory region sequence-specific DNA binding"/>
    <property type="evidence" value="ECO:0007669"/>
    <property type="project" value="InterPro"/>
</dbReference>
<feature type="region of interest" description="Disordered" evidence="3">
    <location>
        <begin position="216"/>
        <end position="241"/>
    </location>
</feature>
<reference evidence="4" key="1">
    <citation type="submission" date="2023-04" db="EMBL/GenBank/DDBJ databases">
        <authorList>
            <person name="Vijverberg K."/>
            <person name="Xiong W."/>
            <person name="Schranz E."/>
        </authorList>
    </citation>
    <scope>NUCLEOTIDE SEQUENCE</scope>
</reference>
<protein>
    <submittedName>
        <fullName evidence="4">Uncharacterized protein</fullName>
    </submittedName>
</protein>
<dbReference type="Pfam" id="PF04845">
    <property type="entry name" value="PurA"/>
    <property type="match status" value="1"/>
</dbReference>
<evidence type="ECO:0000256" key="3">
    <source>
        <dbReference type="SAM" id="MobiDB-lite"/>
    </source>
</evidence>
<name>A0AA36EEB5_LACSI</name>
<evidence type="ECO:0000256" key="1">
    <source>
        <dbReference type="ARBA" id="ARBA00009251"/>
    </source>
</evidence>
<proteinExistence type="inferred from homology"/>
<dbReference type="GO" id="GO:0032422">
    <property type="term" value="F:purine-rich negative regulatory element binding"/>
    <property type="evidence" value="ECO:0007669"/>
    <property type="project" value="InterPro"/>
</dbReference>
<dbReference type="Gene3D" id="3.10.450.700">
    <property type="match status" value="1"/>
</dbReference>
<keyword evidence="5" id="KW-1185">Reference proteome</keyword>
<dbReference type="Proteomes" id="UP001177003">
    <property type="component" value="Chromosome 6"/>
</dbReference>
<dbReference type="PANTHER" id="PTHR46775">
    <property type="entry name" value="FLOCCULATION PROTEIN (DUF1296)"/>
    <property type="match status" value="1"/>
</dbReference>
<feature type="region of interest" description="Disordered" evidence="3">
    <location>
        <begin position="156"/>
        <end position="197"/>
    </location>
</feature>
<feature type="compositionally biased region" description="Acidic residues" evidence="3">
    <location>
        <begin position="160"/>
        <end position="169"/>
    </location>
</feature>
<dbReference type="InterPro" id="IPR006628">
    <property type="entry name" value="PUR-bd_fam"/>
</dbReference>
<gene>
    <name evidence="4" type="ORF">LSALG_LOCUS29750</name>
</gene>
<dbReference type="AlphaFoldDB" id="A0AA36EEB5"/>
<dbReference type="PANTHER" id="PTHR46775:SF1">
    <property type="entry name" value="FLOCCULATION PROTEIN (DUF1296)"/>
    <property type="match status" value="1"/>
</dbReference>
<dbReference type="GO" id="GO:0051082">
    <property type="term" value="F:unfolded protein binding"/>
    <property type="evidence" value="ECO:0007669"/>
    <property type="project" value="TreeGrafter"/>
</dbReference>
<evidence type="ECO:0000313" key="5">
    <source>
        <dbReference type="Proteomes" id="UP001177003"/>
    </source>
</evidence>
<comment type="similarity">
    <text evidence="1">Belongs to the PUR DNA-binding protein family.</text>
</comment>
<evidence type="ECO:0000313" key="4">
    <source>
        <dbReference type="EMBL" id="CAI9290560.1"/>
    </source>
</evidence>
<dbReference type="SMART" id="SM00712">
    <property type="entry name" value="PUR"/>
    <property type="match status" value="1"/>
</dbReference>
<accession>A0AA36EEB5</accession>
<sequence>MEFNSGGSGGARSGGNDVQLLSKMLQVEHKLFYFDLKENLRGRYMNISEKTSASRPSSNYNNRMQQAIGPQKVGPSMEWKVKPIAHSQRSIKEDELEKKLKESHISDDKHVIIPNHLHVPEAEKLGFCFGSFDATFSFNKTPSNSYGLVAMTVSEQTSEASEEADETIEDQMQSRNENADGEEDHLERPTTSSYVPKNLPTEATIHQFLRNETFPQQPQQGAGGMYPAPPPPVTAASNSKYPLPQYKPGSNTWSIGMAGSYGPYASAASAGYNSASAAASSMESFRS</sequence>